<evidence type="ECO:0000256" key="4">
    <source>
        <dbReference type="ARBA" id="ARBA00012965"/>
    </source>
</evidence>
<dbReference type="HAMAP" id="MF_01024">
    <property type="entry name" value="HisD"/>
    <property type="match status" value="1"/>
</dbReference>
<comment type="function">
    <text evidence="1 12">Catalyzes the sequential NAD-dependent oxidations of L-histidinol to L-histidinaldehyde and then to L-histidine.</text>
</comment>
<dbReference type="STRING" id="511995.CFPG_031"/>
<proteinExistence type="inferred from homology"/>
<keyword evidence="20" id="KW-1185">Reference proteome</keyword>
<comment type="similarity">
    <text evidence="3 12 13 18">Belongs to the histidinol dehydrogenase family.</text>
</comment>
<dbReference type="Proteomes" id="UP000000723">
    <property type="component" value="Chromosome"/>
</dbReference>
<dbReference type="RefSeq" id="WP_012573055.1">
    <property type="nucleotide sequence ID" value="NC_011565.1"/>
</dbReference>
<dbReference type="AlphaFoldDB" id="B6YQ22"/>
<dbReference type="InterPro" id="IPR016161">
    <property type="entry name" value="Ald_DH/histidinol_DH"/>
</dbReference>
<evidence type="ECO:0000256" key="5">
    <source>
        <dbReference type="ARBA" id="ARBA00022605"/>
    </source>
</evidence>
<feature type="binding site" evidence="12 15">
    <location>
        <position position="124"/>
    </location>
    <ligand>
        <name>NAD(+)</name>
        <dbReference type="ChEBI" id="CHEBI:57540"/>
    </ligand>
</feature>
<evidence type="ECO:0000256" key="3">
    <source>
        <dbReference type="ARBA" id="ARBA00010178"/>
    </source>
</evidence>
<dbReference type="EMBL" id="AP010656">
    <property type="protein sequence ID" value="BAG83294.1"/>
    <property type="molecule type" value="Genomic_DNA"/>
</dbReference>
<feature type="binding site" evidence="12 16">
    <location>
        <position position="255"/>
    </location>
    <ligand>
        <name>substrate</name>
    </ligand>
</feature>
<evidence type="ECO:0000256" key="14">
    <source>
        <dbReference type="PIRSR" id="PIRSR000099-1"/>
    </source>
</evidence>
<feature type="binding site" evidence="12 16">
    <location>
        <position position="323"/>
    </location>
    <ligand>
        <name>substrate</name>
    </ligand>
</feature>
<keyword evidence="7 12" id="KW-0862">Zinc</keyword>
<dbReference type="PROSITE" id="PS00611">
    <property type="entry name" value="HISOL_DEHYDROGENASE"/>
    <property type="match status" value="1"/>
</dbReference>
<sequence>MKILKHPHKKQWDRIIHRPLTDNTQLFKVVQDILNDIKQRGDKAIKEYELKFDNVQLDKLEVSVEEKNLAEQSIPDQLRRAILTSKKNIEKFHSAQKILLPKIETSAGIVCWQKVTPIEKVGLYVPGGTAPLFSTVLMLAIPAKIACCKEIILCTPPNSDGNIHPAILFAAKETKVDRIFKIGGIQAIGAMAYGTHSIPQVYKILGPGNQYVTAAKQLVSLNGIAIDMPAGPSEIEVIADETANPIFVAADLLSQAEHGVDSQAILLTLSEKFAKQVLWELTQQLQTLPRKTIAQKALLNSKIIILQNQQEIIELTNQYAPEHLIIETSNYKDLAEQIINAGSVFLGHYTPESAGDYVSGTNHTLPTNSYAKSYSGVNLDSFTKKITFQEITKEGIKQSAPTIEIMAENEQLQAHKNAVTFRKLTIDNI</sequence>
<evidence type="ECO:0000256" key="11">
    <source>
        <dbReference type="ARBA" id="ARBA00049489"/>
    </source>
</evidence>
<feature type="binding site" evidence="12 17">
    <location>
        <position position="356"/>
    </location>
    <ligand>
        <name>Zn(2+)</name>
        <dbReference type="ChEBI" id="CHEBI:29105"/>
    </ligand>
</feature>
<reference evidence="20" key="1">
    <citation type="journal article" date="2008" name="Science">
        <title>Genome of an endosymbiont coupling N2 fixation to cellulolysis within RT protist cells in termite gut.</title>
        <authorList>
            <person name="Hongoh Y."/>
            <person name="Sharma V.K."/>
            <person name="Prakash T."/>
            <person name="Noda S."/>
            <person name="Toh H."/>
            <person name="Taylor T.D."/>
            <person name="Kudo T."/>
            <person name="Sakaki Y."/>
            <person name="Toyoda A."/>
            <person name="Hattori M."/>
            <person name="Ohkuma M."/>
        </authorList>
    </citation>
    <scope>NUCLEOTIDE SEQUENCE [LARGE SCALE GENOMIC DNA]</scope>
</reference>
<evidence type="ECO:0000256" key="16">
    <source>
        <dbReference type="PIRSR" id="PIRSR000099-3"/>
    </source>
</evidence>
<feature type="binding site" evidence="12 17">
    <location>
        <position position="255"/>
    </location>
    <ligand>
        <name>Zn(2+)</name>
        <dbReference type="ChEBI" id="CHEBI:29105"/>
    </ligand>
</feature>
<comment type="pathway">
    <text evidence="2 12">Amino-acid biosynthesis; L-histidine biosynthesis; L-histidine from 5-phospho-alpha-D-ribose 1-diphosphate: step 9/9.</text>
</comment>
<dbReference type="Gene3D" id="1.20.5.1300">
    <property type="match status" value="1"/>
</dbReference>
<dbReference type="FunFam" id="3.40.50.1980:FF:000001">
    <property type="entry name" value="Histidinol dehydrogenase"/>
    <property type="match status" value="1"/>
</dbReference>
<evidence type="ECO:0000256" key="9">
    <source>
        <dbReference type="ARBA" id="ARBA00023027"/>
    </source>
</evidence>
<evidence type="ECO:0000256" key="8">
    <source>
        <dbReference type="ARBA" id="ARBA00023002"/>
    </source>
</evidence>
<evidence type="ECO:0000256" key="12">
    <source>
        <dbReference type="HAMAP-Rule" id="MF_01024"/>
    </source>
</evidence>
<feature type="binding site" evidence="12 16">
    <location>
        <position position="356"/>
    </location>
    <ligand>
        <name>substrate</name>
    </ligand>
</feature>
<evidence type="ECO:0000256" key="13">
    <source>
        <dbReference type="PIRNR" id="PIRNR000099"/>
    </source>
</evidence>
<dbReference type="GO" id="GO:0051287">
    <property type="term" value="F:NAD binding"/>
    <property type="evidence" value="ECO:0007669"/>
    <property type="project" value="InterPro"/>
</dbReference>
<dbReference type="InterPro" id="IPR001692">
    <property type="entry name" value="Histidinol_DH_CS"/>
</dbReference>
<accession>B6YQ22</accession>
<keyword evidence="9 12" id="KW-0520">NAD</keyword>
<feature type="binding site" evidence="12 17">
    <location>
        <position position="258"/>
    </location>
    <ligand>
        <name>Zn(2+)</name>
        <dbReference type="ChEBI" id="CHEBI:29105"/>
    </ligand>
</feature>
<dbReference type="FunFam" id="3.40.50.1980:FF:000002">
    <property type="entry name" value="Histidinol dehydrogenase, chloroplastic"/>
    <property type="match status" value="1"/>
</dbReference>
<dbReference type="OrthoDB" id="9805269at2"/>
<dbReference type="GO" id="GO:0005829">
    <property type="term" value="C:cytosol"/>
    <property type="evidence" value="ECO:0007669"/>
    <property type="project" value="TreeGrafter"/>
</dbReference>
<comment type="catalytic activity">
    <reaction evidence="11 12">
        <text>L-histidinol + 2 NAD(+) + H2O = L-histidine + 2 NADH + 3 H(+)</text>
        <dbReference type="Rhea" id="RHEA:20641"/>
        <dbReference type="ChEBI" id="CHEBI:15377"/>
        <dbReference type="ChEBI" id="CHEBI:15378"/>
        <dbReference type="ChEBI" id="CHEBI:57540"/>
        <dbReference type="ChEBI" id="CHEBI:57595"/>
        <dbReference type="ChEBI" id="CHEBI:57699"/>
        <dbReference type="ChEBI" id="CHEBI:57945"/>
        <dbReference type="EC" id="1.1.1.23"/>
    </reaction>
</comment>
<feature type="binding site" evidence="12 17">
    <location>
        <position position="415"/>
    </location>
    <ligand>
        <name>Zn(2+)</name>
        <dbReference type="ChEBI" id="CHEBI:29105"/>
    </ligand>
</feature>
<dbReference type="eggNOG" id="COG0141">
    <property type="taxonomic scope" value="Bacteria"/>
</dbReference>
<dbReference type="InterPro" id="IPR012131">
    <property type="entry name" value="Hstdl_DH"/>
</dbReference>
<dbReference type="NCBIfam" id="TIGR00069">
    <property type="entry name" value="hisD"/>
    <property type="match status" value="1"/>
</dbReference>
<keyword evidence="8 12" id="KW-0560">Oxidoreductase</keyword>
<feature type="binding site" evidence="12 15">
    <location>
        <position position="186"/>
    </location>
    <ligand>
        <name>NAD(+)</name>
        <dbReference type="ChEBI" id="CHEBI:57540"/>
    </ligand>
</feature>
<dbReference type="Pfam" id="PF00815">
    <property type="entry name" value="Histidinol_dh"/>
    <property type="match status" value="1"/>
</dbReference>
<evidence type="ECO:0000256" key="1">
    <source>
        <dbReference type="ARBA" id="ARBA00003850"/>
    </source>
</evidence>
<dbReference type="SUPFAM" id="SSF53720">
    <property type="entry name" value="ALDH-like"/>
    <property type="match status" value="1"/>
</dbReference>
<dbReference type="PIRSF" id="PIRSF000099">
    <property type="entry name" value="Histidinol_dh"/>
    <property type="match status" value="1"/>
</dbReference>
<dbReference type="EC" id="1.1.1.23" evidence="4 12"/>
<gene>
    <name evidence="12" type="primary">hisD</name>
    <name evidence="19" type="ordered locus">CFPG_031</name>
</gene>
<dbReference type="PANTHER" id="PTHR21256:SF2">
    <property type="entry name" value="HISTIDINE BIOSYNTHESIS TRIFUNCTIONAL PROTEIN"/>
    <property type="match status" value="1"/>
</dbReference>
<keyword evidence="6 12" id="KW-0479">Metal-binding</keyword>
<feature type="active site" description="Proton acceptor" evidence="12 14">
    <location>
        <position position="323"/>
    </location>
</feature>
<organism evidence="19 20">
    <name type="scientific">Azobacteroides pseudotrichonymphae genomovar. CFP2</name>
    <dbReference type="NCBI Taxonomy" id="511995"/>
    <lineage>
        <taxon>Bacteria</taxon>
        <taxon>Pseudomonadati</taxon>
        <taxon>Bacteroidota</taxon>
        <taxon>Bacteroidia</taxon>
        <taxon>Bacteroidales</taxon>
        <taxon>Candidatus Azobacteroides</taxon>
    </lineage>
</organism>
<dbReference type="KEGG" id="aps:CFPG_031"/>
<evidence type="ECO:0000256" key="18">
    <source>
        <dbReference type="RuleBase" id="RU004175"/>
    </source>
</evidence>
<dbReference type="InterPro" id="IPR022695">
    <property type="entry name" value="Histidinol_DH_monofunct"/>
</dbReference>
<dbReference type="GO" id="GO:0008270">
    <property type="term" value="F:zinc ion binding"/>
    <property type="evidence" value="ECO:0007669"/>
    <property type="project" value="UniProtKB-UniRule"/>
</dbReference>
<evidence type="ECO:0000256" key="6">
    <source>
        <dbReference type="ARBA" id="ARBA00022723"/>
    </source>
</evidence>
<protein>
    <recommendedName>
        <fullName evidence="4 12">Histidinol dehydrogenase</fullName>
        <shortName evidence="12">HDH</shortName>
        <ecNumber evidence="4 12">1.1.1.23</ecNumber>
    </recommendedName>
</protein>
<feature type="binding site" evidence="12 16">
    <location>
        <position position="258"/>
    </location>
    <ligand>
        <name>substrate</name>
    </ligand>
</feature>
<keyword evidence="5 12" id="KW-0028">Amino-acid biosynthesis</keyword>
<name>B6YQ22_AZOPC</name>
<evidence type="ECO:0000313" key="20">
    <source>
        <dbReference type="Proteomes" id="UP000000723"/>
    </source>
</evidence>
<feature type="binding site" evidence="12 16">
    <location>
        <position position="415"/>
    </location>
    <ligand>
        <name>substrate</name>
    </ligand>
</feature>
<feature type="binding site" evidence="12 16">
    <location>
        <position position="410"/>
    </location>
    <ligand>
        <name>substrate</name>
    </ligand>
</feature>
<dbReference type="HOGENOM" id="CLU_006732_3_0_10"/>
<keyword evidence="10 12" id="KW-0368">Histidine biosynthesis</keyword>
<feature type="binding site" evidence="12 15">
    <location>
        <position position="209"/>
    </location>
    <ligand>
        <name>NAD(+)</name>
        <dbReference type="ChEBI" id="CHEBI:57540"/>
    </ligand>
</feature>
<feature type="active site" description="Proton acceptor" evidence="12 14">
    <location>
        <position position="322"/>
    </location>
</feature>
<evidence type="ECO:0000256" key="7">
    <source>
        <dbReference type="ARBA" id="ARBA00022833"/>
    </source>
</evidence>
<evidence type="ECO:0000256" key="15">
    <source>
        <dbReference type="PIRSR" id="PIRSR000099-2"/>
    </source>
</evidence>
<dbReference type="Gene3D" id="3.40.50.1980">
    <property type="entry name" value="Nitrogenase molybdenum iron protein domain"/>
    <property type="match status" value="2"/>
</dbReference>
<evidence type="ECO:0000313" key="19">
    <source>
        <dbReference type="EMBL" id="BAG83294.1"/>
    </source>
</evidence>
<dbReference type="PANTHER" id="PTHR21256">
    <property type="entry name" value="HISTIDINOL DEHYDROGENASE HDH"/>
    <property type="match status" value="1"/>
</dbReference>
<evidence type="ECO:0000256" key="17">
    <source>
        <dbReference type="PIRSR" id="PIRSR000099-4"/>
    </source>
</evidence>
<dbReference type="GO" id="GO:0004399">
    <property type="term" value="F:histidinol dehydrogenase activity"/>
    <property type="evidence" value="ECO:0007669"/>
    <property type="project" value="UniProtKB-UniRule"/>
</dbReference>
<dbReference type="CDD" id="cd06572">
    <property type="entry name" value="Histidinol_dh"/>
    <property type="match status" value="1"/>
</dbReference>
<evidence type="ECO:0000256" key="2">
    <source>
        <dbReference type="ARBA" id="ARBA00004940"/>
    </source>
</evidence>
<dbReference type="PRINTS" id="PR00083">
    <property type="entry name" value="HOLDHDRGNASE"/>
</dbReference>
<feature type="binding site" evidence="12 16">
    <location>
        <position position="233"/>
    </location>
    <ligand>
        <name>substrate</name>
    </ligand>
</feature>
<evidence type="ECO:0000256" key="10">
    <source>
        <dbReference type="ARBA" id="ARBA00023102"/>
    </source>
</evidence>
<dbReference type="UniPathway" id="UPA00031">
    <property type="reaction ID" value="UER00014"/>
</dbReference>
<dbReference type="GO" id="GO:0000105">
    <property type="term" value="P:L-histidine biosynthetic process"/>
    <property type="evidence" value="ECO:0007669"/>
    <property type="project" value="UniProtKB-UniRule"/>
</dbReference>
<comment type="cofactor">
    <cofactor evidence="12 17">
        <name>Zn(2+)</name>
        <dbReference type="ChEBI" id="CHEBI:29105"/>
    </cofactor>
    <text evidence="12 17">Binds 1 zinc ion per subunit.</text>
</comment>